<dbReference type="Gene3D" id="3.40.50.2300">
    <property type="match status" value="1"/>
</dbReference>
<keyword evidence="3" id="KW-0597">Phosphoprotein</keyword>
<dbReference type="RefSeq" id="WP_064036616.1">
    <property type="nucleotide sequence ID" value="NZ_LUUH01000049.1"/>
</dbReference>
<feature type="modified residue" description="4-aspartylphosphate" evidence="3">
    <location>
        <position position="59"/>
    </location>
</feature>
<dbReference type="InterPro" id="IPR052048">
    <property type="entry name" value="ST_Response_Regulator"/>
</dbReference>
<dbReference type="InterPro" id="IPR011990">
    <property type="entry name" value="TPR-like_helical_dom_sf"/>
</dbReference>
<dbReference type="GO" id="GO:0000160">
    <property type="term" value="P:phosphorelay signal transduction system"/>
    <property type="evidence" value="ECO:0007669"/>
    <property type="project" value="InterPro"/>
</dbReference>
<dbReference type="SMART" id="SM00028">
    <property type="entry name" value="TPR"/>
    <property type="match status" value="5"/>
</dbReference>
<dbReference type="InterPro" id="IPR019734">
    <property type="entry name" value="TPR_rpt"/>
</dbReference>
<dbReference type="SUPFAM" id="SSF52172">
    <property type="entry name" value="CheY-like"/>
    <property type="match status" value="1"/>
</dbReference>
<dbReference type="InterPro" id="IPR002885">
    <property type="entry name" value="PPR_rpt"/>
</dbReference>
<feature type="repeat" description="TPR" evidence="4">
    <location>
        <begin position="446"/>
        <end position="479"/>
    </location>
</feature>
<proteinExistence type="predicted"/>
<keyword evidence="6" id="KW-0808">Transferase</keyword>
<comment type="caution">
    <text evidence="6">The sequence shown here is derived from an EMBL/GenBank/DDBJ whole genome shotgun (WGS) entry which is preliminary data.</text>
</comment>
<dbReference type="InterPro" id="IPR011006">
    <property type="entry name" value="CheY-like_superfamily"/>
</dbReference>
<reference evidence="6 7" key="1">
    <citation type="submission" date="2016-03" db="EMBL/GenBank/DDBJ databases">
        <authorList>
            <person name="Ploux O."/>
        </authorList>
    </citation>
    <scope>NUCLEOTIDE SEQUENCE [LARGE SCALE GENOMIC DNA]</scope>
    <source>
        <strain evidence="6 7">R-45371</strain>
    </source>
</reference>
<keyword evidence="6" id="KW-0418">Kinase</keyword>
<sequence length="542" mass="60721">MSFSLAGKSILIVEDNPVFRKAMRDMLYSLQAVTVVEADNGIAAINAMSKSSFDIVLCDYNLGVGKNGQQVLEEARHRNLIDYRCVFVLISAEQTTSAVLGVMDSKPDEYLTKPFNAQQLMSRLTRNFARKEFMASIDKALAGGDLSKAIQLCDALLLSADKKMHLHLLKMRAELAISAGDFDKARQIYHEVLEHRELPWARLGLGVIDFQNNNIEQAIAGFQSLVADNPMLMECYDWLGKAYEALDQYNDVESVLQQALQLSPQSILRQKKLAEAADKNGNLETAEKAYKSVVKLGKHSVHRACSDFSGLAKLYAKTNAADEALKTLEEMRKEYANHPEAELRASTVEADVYKTLGNEELAQKALLKAVDICGRMGNKAPRDLQLEVVKTCFLSDEHDKAEEILYDLIHAHIDDEQFLNDLRRMQSGIGMDNHSEILIQKTKQALIATNNKGVALYKQGKFTEALALFEQAILTMPDNKTIIVNMLKIMIHDLKVNEFCEEKNQRIKALINKAKQIGVDQHKLGILQMEYAKLRQSQAAKA</sequence>
<dbReference type="InterPro" id="IPR013105">
    <property type="entry name" value="TPR_2"/>
</dbReference>
<dbReference type="GO" id="GO:0016301">
    <property type="term" value="F:kinase activity"/>
    <property type="evidence" value="ECO:0007669"/>
    <property type="project" value="UniProtKB-KW"/>
</dbReference>
<dbReference type="PANTHER" id="PTHR43228:SF1">
    <property type="entry name" value="TWO-COMPONENT RESPONSE REGULATOR ARR22"/>
    <property type="match status" value="1"/>
</dbReference>
<accession>A0A177MI90</accession>
<dbReference type="CDD" id="cd17589">
    <property type="entry name" value="REC_TPR"/>
    <property type="match status" value="1"/>
</dbReference>
<keyword evidence="2 4" id="KW-0802">TPR repeat</keyword>
<dbReference type="InterPro" id="IPR001789">
    <property type="entry name" value="Sig_transdc_resp-reg_receiver"/>
</dbReference>
<organism evidence="6 7">
    <name type="scientific">Methylomonas methanica</name>
    <dbReference type="NCBI Taxonomy" id="421"/>
    <lineage>
        <taxon>Bacteria</taxon>
        <taxon>Pseudomonadati</taxon>
        <taxon>Pseudomonadota</taxon>
        <taxon>Gammaproteobacteria</taxon>
        <taxon>Methylococcales</taxon>
        <taxon>Methylococcaceae</taxon>
        <taxon>Methylomonas</taxon>
    </lineage>
</organism>
<evidence type="ECO:0000313" key="7">
    <source>
        <dbReference type="Proteomes" id="UP000077763"/>
    </source>
</evidence>
<evidence type="ECO:0000313" key="6">
    <source>
        <dbReference type="EMBL" id="OAI04630.1"/>
    </source>
</evidence>
<dbReference type="Pfam" id="PF07719">
    <property type="entry name" value="TPR_2"/>
    <property type="match status" value="1"/>
</dbReference>
<evidence type="ECO:0000256" key="1">
    <source>
        <dbReference type="ARBA" id="ARBA00022737"/>
    </source>
</evidence>
<keyword evidence="1" id="KW-0677">Repeat</keyword>
<dbReference type="PROSITE" id="PS50005">
    <property type="entry name" value="TPR"/>
    <property type="match status" value="2"/>
</dbReference>
<dbReference type="PROSITE" id="PS50110">
    <property type="entry name" value="RESPONSE_REGULATORY"/>
    <property type="match status" value="1"/>
</dbReference>
<gene>
    <name evidence="6" type="ORF">A1353_12830</name>
</gene>
<dbReference type="EMBL" id="LUUH01000049">
    <property type="protein sequence ID" value="OAI04630.1"/>
    <property type="molecule type" value="Genomic_DNA"/>
</dbReference>
<evidence type="ECO:0000256" key="4">
    <source>
        <dbReference type="PROSITE-ProRule" id="PRU00339"/>
    </source>
</evidence>
<dbReference type="Pfam" id="PF01535">
    <property type="entry name" value="PPR"/>
    <property type="match status" value="1"/>
</dbReference>
<feature type="domain" description="Response regulatory" evidence="5">
    <location>
        <begin position="9"/>
        <end position="128"/>
    </location>
</feature>
<name>A0A177MI90_METMH</name>
<evidence type="ECO:0000259" key="5">
    <source>
        <dbReference type="PROSITE" id="PS50110"/>
    </source>
</evidence>
<dbReference type="Pfam" id="PF14559">
    <property type="entry name" value="TPR_19"/>
    <property type="match status" value="1"/>
</dbReference>
<dbReference type="SUPFAM" id="SSF81901">
    <property type="entry name" value="HCP-like"/>
    <property type="match status" value="1"/>
</dbReference>
<dbReference type="PANTHER" id="PTHR43228">
    <property type="entry name" value="TWO-COMPONENT RESPONSE REGULATOR"/>
    <property type="match status" value="1"/>
</dbReference>
<dbReference type="Pfam" id="PF13181">
    <property type="entry name" value="TPR_8"/>
    <property type="match status" value="2"/>
</dbReference>
<dbReference type="Gene3D" id="1.25.40.10">
    <property type="entry name" value="Tetratricopeptide repeat domain"/>
    <property type="match status" value="2"/>
</dbReference>
<dbReference type="AlphaFoldDB" id="A0A177MI90"/>
<evidence type="ECO:0000256" key="3">
    <source>
        <dbReference type="PROSITE-ProRule" id="PRU00169"/>
    </source>
</evidence>
<dbReference type="Proteomes" id="UP000077763">
    <property type="component" value="Unassembled WGS sequence"/>
</dbReference>
<dbReference type="Pfam" id="PF00072">
    <property type="entry name" value="Response_reg"/>
    <property type="match status" value="1"/>
</dbReference>
<protein>
    <submittedName>
        <fullName evidence="6">Histidine kinase</fullName>
    </submittedName>
</protein>
<feature type="repeat" description="TPR" evidence="4">
    <location>
        <begin position="233"/>
        <end position="266"/>
    </location>
</feature>
<dbReference type="SMART" id="SM00448">
    <property type="entry name" value="REC"/>
    <property type="match status" value="1"/>
</dbReference>
<dbReference type="SUPFAM" id="SSF48452">
    <property type="entry name" value="TPR-like"/>
    <property type="match status" value="1"/>
</dbReference>
<evidence type="ECO:0000256" key="2">
    <source>
        <dbReference type="ARBA" id="ARBA00022803"/>
    </source>
</evidence>